<sequence length="52" mass="6218">MNSIYVSKIYLFIFLSIIWVVIFLPCILIYYLIIIRSRRVIKVSIYSMGKLT</sequence>
<organism evidence="2">
    <name type="scientific">virus sp. ctML55</name>
    <dbReference type="NCBI Taxonomy" id="2827627"/>
    <lineage>
        <taxon>Viruses</taxon>
    </lineage>
</organism>
<name>A0A8S5RIB8_9VIRU</name>
<evidence type="ECO:0000256" key="1">
    <source>
        <dbReference type="SAM" id="Phobius"/>
    </source>
</evidence>
<proteinExistence type="predicted"/>
<keyword evidence="1" id="KW-0812">Transmembrane</keyword>
<keyword evidence="1" id="KW-1133">Transmembrane helix</keyword>
<keyword evidence="1" id="KW-0472">Membrane</keyword>
<accession>A0A8S5RIB8</accession>
<reference evidence="2" key="1">
    <citation type="journal article" date="2021" name="Proc. Natl. Acad. Sci. U.S.A.">
        <title>A Catalog of Tens of Thousands of Viruses from Human Metagenomes Reveals Hidden Associations with Chronic Diseases.</title>
        <authorList>
            <person name="Tisza M.J."/>
            <person name="Buck C.B."/>
        </authorList>
    </citation>
    <scope>NUCLEOTIDE SEQUENCE</scope>
    <source>
        <strain evidence="2">CtML55</strain>
    </source>
</reference>
<evidence type="ECO:0000313" key="2">
    <source>
        <dbReference type="EMBL" id="DAE30817.1"/>
    </source>
</evidence>
<protein>
    <submittedName>
        <fullName evidence="2">Uncharacterized protein</fullName>
    </submittedName>
</protein>
<dbReference type="EMBL" id="BK059105">
    <property type="protein sequence ID" value="DAE30817.1"/>
    <property type="molecule type" value="Genomic_DNA"/>
</dbReference>
<feature type="transmembrane region" description="Helical" evidence="1">
    <location>
        <begin position="12"/>
        <end position="33"/>
    </location>
</feature>